<keyword evidence="3" id="KW-1185">Reference proteome</keyword>
<reference evidence="2" key="1">
    <citation type="submission" date="2024-03" db="EMBL/GenBank/DDBJ databases">
        <title>WGS assembly of Saponaria officinalis var. Norfolk2.</title>
        <authorList>
            <person name="Jenkins J."/>
            <person name="Shu S."/>
            <person name="Grimwood J."/>
            <person name="Barry K."/>
            <person name="Goodstein D."/>
            <person name="Schmutz J."/>
            <person name="Leebens-Mack J."/>
            <person name="Osbourn A."/>
        </authorList>
    </citation>
    <scope>NUCLEOTIDE SEQUENCE [LARGE SCALE GENOMIC DNA]</scope>
    <source>
        <strain evidence="2">JIC</strain>
    </source>
</reference>
<gene>
    <name evidence="2" type="ORF">RND81_08G156500</name>
</gene>
<dbReference type="Proteomes" id="UP001443914">
    <property type="component" value="Unassembled WGS sequence"/>
</dbReference>
<dbReference type="InterPro" id="IPR051886">
    <property type="entry name" value="Seed_Dev/Stress_Resp_Reg"/>
</dbReference>
<dbReference type="Pfam" id="PF14144">
    <property type="entry name" value="DOG1"/>
    <property type="match status" value="1"/>
</dbReference>
<evidence type="ECO:0000313" key="3">
    <source>
        <dbReference type="Proteomes" id="UP001443914"/>
    </source>
</evidence>
<dbReference type="GO" id="GO:0006351">
    <property type="term" value="P:DNA-templated transcription"/>
    <property type="evidence" value="ECO:0007669"/>
    <property type="project" value="InterPro"/>
</dbReference>
<organism evidence="2 3">
    <name type="scientific">Saponaria officinalis</name>
    <name type="common">Common soapwort</name>
    <name type="synonym">Lychnis saponaria</name>
    <dbReference type="NCBI Taxonomy" id="3572"/>
    <lineage>
        <taxon>Eukaryota</taxon>
        <taxon>Viridiplantae</taxon>
        <taxon>Streptophyta</taxon>
        <taxon>Embryophyta</taxon>
        <taxon>Tracheophyta</taxon>
        <taxon>Spermatophyta</taxon>
        <taxon>Magnoliopsida</taxon>
        <taxon>eudicotyledons</taxon>
        <taxon>Gunneridae</taxon>
        <taxon>Pentapetalae</taxon>
        <taxon>Caryophyllales</taxon>
        <taxon>Caryophyllaceae</taxon>
        <taxon>Caryophylleae</taxon>
        <taxon>Saponaria</taxon>
    </lineage>
</organism>
<evidence type="ECO:0000313" key="2">
    <source>
        <dbReference type="EMBL" id="KAK9699157.1"/>
    </source>
</evidence>
<dbReference type="GO" id="GO:0043565">
    <property type="term" value="F:sequence-specific DNA binding"/>
    <property type="evidence" value="ECO:0007669"/>
    <property type="project" value="InterPro"/>
</dbReference>
<accession>A0AAW1J7T6</accession>
<protein>
    <recommendedName>
        <fullName evidence="1">DOG1 domain-containing protein</fullName>
    </recommendedName>
</protein>
<sequence>MLARENATPRTTSNVNISSSSSYFSFEEFLRGWHRRQDDLLAEITTAVEEDMAEGGEDAAKELIARALAHFEEYYVYKSRAAYDDVFSLFSPTCCSSFECAFMWNAGFRPGVLLELVFDSVRNLSPRQTEAIYRLKRQTRMEEKQISDEIARIQETVAAPSIMQSLRDGARCPPMEDQPFNVTTNEAVGRLQGMLEEVMAKADTLRVSTAANVAEILIPAQGLRFLAAALRVQQGMRKLSRTIGGDSLMM</sequence>
<dbReference type="AlphaFoldDB" id="A0AAW1J7T6"/>
<dbReference type="EMBL" id="JBDFQZ010000008">
    <property type="protein sequence ID" value="KAK9699157.1"/>
    <property type="molecule type" value="Genomic_DNA"/>
</dbReference>
<dbReference type="PROSITE" id="PS51806">
    <property type="entry name" value="DOG1"/>
    <property type="match status" value="1"/>
</dbReference>
<comment type="caution">
    <text evidence="2">The sequence shown here is derived from an EMBL/GenBank/DDBJ whole genome shotgun (WGS) entry which is preliminary data.</text>
</comment>
<proteinExistence type="predicted"/>
<dbReference type="InterPro" id="IPR025422">
    <property type="entry name" value="TGA_domain"/>
</dbReference>
<feature type="domain" description="DOG1" evidence="1">
    <location>
        <begin position="23"/>
        <end position="246"/>
    </location>
</feature>
<dbReference type="PANTHER" id="PTHR46354:SF13">
    <property type="entry name" value="PROTEIN DOG1-LIKE 4"/>
    <property type="match status" value="1"/>
</dbReference>
<evidence type="ECO:0000259" key="1">
    <source>
        <dbReference type="PROSITE" id="PS51806"/>
    </source>
</evidence>
<name>A0AAW1J7T6_SAPOF</name>
<dbReference type="PANTHER" id="PTHR46354">
    <property type="entry name" value="DOG1 DOMAIN-CONTAINING PROTEIN"/>
    <property type="match status" value="1"/>
</dbReference>